<dbReference type="PANTHER" id="PTHR33221:SF5">
    <property type="entry name" value="HTH-TYPE TRANSCRIPTIONAL REGULATOR ISCR"/>
    <property type="match status" value="1"/>
</dbReference>
<dbReference type="EMBL" id="PVBR01000010">
    <property type="protein sequence ID" value="PRD42642.1"/>
    <property type="molecule type" value="Genomic_DNA"/>
</dbReference>
<reference evidence="2 3" key="1">
    <citation type="submission" date="2018-02" db="EMBL/GenBank/DDBJ databases">
        <title>The draft genome of Phyllobacterium sp. 1N-3.</title>
        <authorList>
            <person name="Liu L."/>
            <person name="Li L."/>
            <person name="Zhang X."/>
            <person name="Wang T."/>
            <person name="Liang L."/>
        </authorList>
    </citation>
    <scope>NUCLEOTIDE SEQUENCE [LARGE SCALE GENOMIC DNA]</scope>
    <source>
        <strain evidence="2 3">1N-3</strain>
    </source>
</reference>
<evidence type="ECO:0000256" key="1">
    <source>
        <dbReference type="ARBA" id="ARBA00023125"/>
    </source>
</evidence>
<dbReference type="InterPro" id="IPR036388">
    <property type="entry name" value="WH-like_DNA-bd_sf"/>
</dbReference>
<dbReference type="Pfam" id="PF02082">
    <property type="entry name" value="Rrf2"/>
    <property type="match status" value="1"/>
</dbReference>
<evidence type="ECO:0000313" key="3">
    <source>
        <dbReference type="Proteomes" id="UP000239434"/>
    </source>
</evidence>
<dbReference type="SUPFAM" id="SSF46785">
    <property type="entry name" value="Winged helix' DNA-binding domain"/>
    <property type="match status" value="1"/>
</dbReference>
<organism evidence="2 3">
    <name type="scientific">Phyllobacterium phragmitis</name>
    <dbReference type="NCBI Taxonomy" id="2670329"/>
    <lineage>
        <taxon>Bacteria</taxon>
        <taxon>Pseudomonadati</taxon>
        <taxon>Pseudomonadota</taxon>
        <taxon>Alphaproteobacteria</taxon>
        <taxon>Hyphomicrobiales</taxon>
        <taxon>Phyllobacteriaceae</taxon>
        <taxon>Phyllobacterium</taxon>
    </lineage>
</organism>
<accession>A0A2S9IQ66</accession>
<dbReference type="Proteomes" id="UP000239434">
    <property type="component" value="Unassembled WGS sequence"/>
</dbReference>
<dbReference type="NCBIfam" id="TIGR00738">
    <property type="entry name" value="rrf2_super"/>
    <property type="match status" value="1"/>
</dbReference>
<name>A0A2S9IQ66_9HYPH</name>
<keyword evidence="3" id="KW-1185">Reference proteome</keyword>
<dbReference type="InterPro" id="IPR036390">
    <property type="entry name" value="WH_DNA-bd_sf"/>
</dbReference>
<dbReference type="GO" id="GO:0003677">
    <property type="term" value="F:DNA binding"/>
    <property type="evidence" value="ECO:0007669"/>
    <property type="project" value="UniProtKB-KW"/>
</dbReference>
<proteinExistence type="predicted"/>
<dbReference type="AlphaFoldDB" id="A0A2S9IQ66"/>
<dbReference type="PANTHER" id="PTHR33221">
    <property type="entry name" value="WINGED HELIX-TURN-HELIX TRANSCRIPTIONAL REGULATOR, RRF2 FAMILY"/>
    <property type="match status" value="1"/>
</dbReference>
<protein>
    <submittedName>
        <fullName evidence="2">Rrf2 family transcriptional regulator</fullName>
    </submittedName>
</protein>
<dbReference type="InterPro" id="IPR000944">
    <property type="entry name" value="Tscrpt_reg_Rrf2"/>
</dbReference>
<dbReference type="GO" id="GO:0003700">
    <property type="term" value="F:DNA-binding transcription factor activity"/>
    <property type="evidence" value="ECO:0007669"/>
    <property type="project" value="TreeGrafter"/>
</dbReference>
<dbReference type="GO" id="GO:0005829">
    <property type="term" value="C:cytosol"/>
    <property type="evidence" value="ECO:0007669"/>
    <property type="project" value="TreeGrafter"/>
</dbReference>
<dbReference type="RefSeq" id="WP_105742662.1">
    <property type="nucleotide sequence ID" value="NZ_PVBR01000010.1"/>
</dbReference>
<gene>
    <name evidence="2" type="ORF">C5748_14540</name>
</gene>
<dbReference type="Gene3D" id="1.10.10.10">
    <property type="entry name" value="Winged helix-like DNA-binding domain superfamily/Winged helix DNA-binding domain"/>
    <property type="match status" value="1"/>
</dbReference>
<dbReference type="PROSITE" id="PS51197">
    <property type="entry name" value="HTH_RRF2_2"/>
    <property type="match status" value="1"/>
</dbReference>
<comment type="caution">
    <text evidence="2">The sequence shown here is derived from an EMBL/GenBank/DDBJ whole genome shotgun (WGS) entry which is preliminary data.</text>
</comment>
<keyword evidence="1" id="KW-0238">DNA-binding</keyword>
<sequence length="144" mass="15834">MLTKKGKYGLKAMVHLAEIEKGELASVNAIAIARQIPRKFLDNILTELRNAGFVHSRKGKGGGFCLAKPANEIRIGNIIRILDGPLAPISCASKTRYRPCDDCNEENCEVRLMMLDVREAIATVLDNRTLAETGAPVMDELLKI</sequence>
<evidence type="ECO:0000313" key="2">
    <source>
        <dbReference type="EMBL" id="PRD42642.1"/>
    </source>
</evidence>